<dbReference type="GO" id="GO:0016020">
    <property type="term" value="C:membrane"/>
    <property type="evidence" value="ECO:0007669"/>
    <property type="project" value="UniProtKB-SubCell"/>
</dbReference>
<dbReference type="InterPro" id="IPR039859">
    <property type="entry name" value="PFA4/ZDH16/20/ERF2-like"/>
</dbReference>
<evidence type="ECO:0000256" key="4">
    <source>
        <dbReference type="ARBA" id="ARBA00022989"/>
    </source>
</evidence>
<evidence type="ECO:0000259" key="12">
    <source>
        <dbReference type="Pfam" id="PF01529"/>
    </source>
</evidence>
<sequence>MLFPNMPLVHFDEPPTSLHTRRSSSSRSHKSAVPKFIRRAWYLTSTYGPAVVAVAFILSAMPSIILVTVAHHYKIENSAKMLIIHIFVACLLEFMALSSFIVCITRDPGPIAPLGSRENDTEHTALNAPPRRSRDNEELSLAEVLAGPPVDAESSEDDSDIEVDDQGEKRWCRKCWAPKPERAHHCSYCKRCVLKMDHHCPWLANNCVGYRTYPSFVHFLICTTLIAAHAVSVSVSPIKWYFNNVVEVLDFTPLHALYLALGGAIFTICMGSFAGFHIYLVTTGQTTIEQLSPYMLLRYLPPSNSVDAHKSDDSGRSLESNMDLRFMLNTGPEDETQLSTASSPLPSARLGALPIYPPPAHSMPIASRGNTVQLAENTMTREQRRIVRSAAGNIRVYDLGWKRNWAELYAVDSDTFFLDWLVILWWGGRGDTIRGDGRSFARNPKAGRMLQRLRERLDEAS</sequence>
<evidence type="ECO:0000256" key="1">
    <source>
        <dbReference type="ARBA" id="ARBA00004141"/>
    </source>
</evidence>
<dbReference type="PANTHER" id="PTHR12246">
    <property type="entry name" value="PALMITOYLTRANSFERASE ZDHHC16"/>
    <property type="match status" value="1"/>
</dbReference>
<name>A0A0K6G920_9AGAM</name>
<proteinExistence type="inferred from homology"/>
<dbReference type="AlphaFoldDB" id="A0A0K6G920"/>
<feature type="transmembrane region" description="Helical" evidence="10">
    <location>
        <begin position="82"/>
        <end position="102"/>
    </location>
</feature>
<evidence type="ECO:0000256" key="10">
    <source>
        <dbReference type="RuleBase" id="RU079119"/>
    </source>
</evidence>
<evidence type="ECO:0000256" key="3">
    <source>
        <dbReference type="ARBA" id="ARBA00022692"/>
    </source>
</evidence>
<keyword evidence="8 10" id="KW-0012">Acyltransferase</keyword>
<keyword evidence="2 10" id="KW-0808">Transferase</keyword>
<gene>
    <name evidence="13" type="ORF">RSOLAG22IIIB_01755</name>
</gene>
<comment type="domain">
    <text evidence="10">The DHHC domain is required for palmitoyltransferase activity.</text>
</comment>
<evidence type="ECO:0000256" key="6">
    <source>
        <dbReference type="ARBA" id="ARBA00023139"/>
    </source>
</evidence>
<evidence type="ECO:0000256" key="11">
    <source>
        <dbReference type="SAM" id="MobiDB-lite"/>
    </source>
</evidence>
<feature type="domain" description="Palmitoyltransferase DHHC" evidence="12">
    <location>
        <begin position="167"/>
        <end position="291"/>
    </location>
</feature>
<evidence type="ECO:0000256" key="7">
    <source>
        <dbReference type="ARBA" id="ARBA00023288"/>
    </source>
</evidence>
<dbReference type="GO" id="GO:0019706">
    <property type="term" value="F:protein-cysteine S-palmitoyltransferase activity"/>
    <property type="evidence" value="ECO:0007669"/>
    <property type="project" value="UniProtKB-EC"/>
</dbReference>
<evidence type="ECO:0000313" key="14">
    <source>
        <dbReference type="Proteomes" id="UP000044841"/>
    </source>
</evidence>
<dbReference type="EMBL" id="CYGV01001511">
    <property type="protein sequence ID" value="CUA75112.1"/>
    <property type="molecule type" value="Genomic_DNA"/>
</dbReference>
<feature type="transmembrane region" description="Helical" evidence="10">
    <location>
        <begin position="256"/>
        <end position="280"/>
    </location>
</feature>
<dbReference type="EC" id="2.3.1.225" evidence="10"/>
<reference evidence="13 14" key="1">
    <citation type="submission" date="2015-07" db="EMBL/GenBank/DDBJ databases">
        <authorList>
            <person name="Noorani M."/>
        </authorList>
    </citation>
    <scope>NUCLEOTIDE SEQUENCE [LARGE SCALE GENOMIC DNA]</scope>
    <source>
        <strain evidence="13">BBA 69670</strain>
    </source>
</reference>
<keyword evidence="14" id="KW-1185">Reference proteome</keyword>
<evidence type="ECO:0000256" key="8">
    <source>
        <dbReference type="ARBA" id="ARBA00023315"/>
    </source>
</evidence>
<evidence type="ECO:0000313" key="13">
    <source>
        <dbReference type="EMBL" id="CUA75112.1"/>
    </source>
</evidence>
<evidence type="ECO:0000256" key="2">
    <source>
        <dbReference type="ARBA" id="ARBA00022679"/>
    </source>
</evidence>
<comment type="similarity">
    <text evidence="10">Belongs to the DHHC palmitoyltransferase family.</text>
</comment>
<keyword evidence="6" id="KW-0564">Palmitate</keyword>
<comment type="subcellular location">
    <subcellularLocation>
        <location evidence="1">Membrane</location>
        <topology evidence="1">Multi-pass membrane protein</topology>
    </subcellularLocation>
</comment>
<organism evidence="13 14">
    <name type="scientific">Rhizoctonia solani</name>
    <dbReference type="NCBI Taxonomy" id="456999"/>
    <lineage>
        <taxon>Eukaryota</taxon>
        <taxon>Fungi</taxon>
        <taxon>Dikarya</taxon>
        <taxon>Basidiomycota</taxon>
        <taxon>Agaricomycotina</taxon>
        <taxon>Agaricomycetes</taxon>
        <taxon>Cantharellales</taxon>
        <taxon>Ceratobasidiaceae</taxon>
        <taxon>Rhizoctonia</taxon>
    </lineage>
</organism>
<keyword evidence="7" id="KW-0449">Lipoprotein</keyword>
<dbReference type="PROSITE" id="PS50216">
    <property type="entry name" value="DHHC"/>
    <property type="match status" value="1"/>
</dbReference>
<keyword evidence="5 10" id="KW-0472">Membrane</keyword>
<accession>A0A0K6G920</accession>
<dbReference type="InterPro" id="IPR001594">
    <property type="entry name" value="Palmitoyltrfase_DHHC"/>
</dbReference>
<evidence type="ECO:0000256" key="5">
    <source>
        <dbReference type="ARBA" id="ARBA00023136"/>
    </source>
</evidence>
<evidence type="ECO:0000256" key="9">
    <source>
        <dbReference type="ARBA" id="ARBA00048048"/>
    </source>
</evidence>
<dbReference type="Pfam" id="PF01529">
    <property type="entry name" value="DHHC"/>
    <property type="match status" value="1"/>
</dbReference>
<comment type="catalytic activity">
    <reaction evidence="9 10">
        <text>L-cysteinyl-[protein] + hexadecanoyl-CoA = S-hexadecanoyl-L-cysteinyl-[protein] + CoA</text>
        <dbReference type="Rhea" id="RHEA:36683"/>
        <dbReference type="Rhea" id="RHEA-COMP:10131"/>
        <dbReference type="Rhea" id="RHEA-COMP:11032"/>
        <dbReference type="ChEBI" id="CHEBI:29950"/>
        <dbReference type="ChEBI" id="CHEBI:57287"/>
        <dbReference type="ChEBI" id="CHEBI:57379"/>
        <dbReference type="ChEBI" id="CHEBI:74151"/>
        <dbReference type="EC" id="2.3.1.225"/>
    </reaction>
</comment>
<protein>
    <recommendedName>
        <fullName evidence="10">Palmitoyltransferase</fullName>
        <ecNumber evidence="10">2.3.1.225</ecNumber>
    </recommendedName>
</protein>
<feature type="transmembrane region" description="Helical" evidence="10">
    <location>
        <begin position="216"/>
        <end position="235"/>
    </location>
</feature>
<feature type="transmembrane region" description="Helical" evidence="10">
    <location>
        <begin position="47"/>
        <end position="70"/>
    </location>
</feature>
<keyword evidence="4 10" id="KW-1133">Transmembrane helix</keyword>
<feature type="region of interest" description="Disordered" evidence="11">
    <location>
        <begin position="113"/>
        <end position="136"/>
    </location>
</feature>
<keyword evidence="3 10" id="KW-0812">Transmembrane</keyword>
<dbReference type="Proteomes" id="UP000044841">
    <property type="component" value="Unassembled WGS sequence"/>
</dbReference>